<dbReference type="PANTHER" id="PTHR12151:SF25">
    <property type="entry name" value="LINALOOL DEHYDRATASE_ISOMERASE DOMAIN-CONTAINING PROTEIN"/>
    <property type="match status" value="1"/>
</dbReference>
<dbReference type="Gene3D" id="3.40.30.10">
    <property type="entry name" value="Glutaredoxin"/>
    <property type="match status" value="1"/>
</dbReference>
<dbReference type="AlphaFoldDB" id="A0A382Q6P9"/>
<dbReference type="EMBL" id="UINC01111578">
    <property type="protein sequence ID" value="SVC79901.1"/>
    <property type="molecule type" value="Genomic_DNA"/>
</dbReference>
<evidence type="ECO:0000256" key="2">
    <source>
        <dbReference type="SAM" id="Phobius"/>
    </source>
</evidence>
<dbReference type="InterPro" id="IPR003782">
    <property type="entry name" value="SCO1/SenC"/>
</dbReference>
<name>A0A382Q6P9_9ZZZZ</name>
<organism evidence="3">
    <name type="scientific">marine metagenome</name>
    <dbReference type="NCBI Taxonomy" id="408172"/>
    <lineage>
        <taxon>unclassified sequences</taxon>
        <taxon>metagenomes</taxon>
        <taxon>ecological metagenomes</taxon>
    </lineage>
</organism>
<dbReference type="InterPro" id="IPR036249">
    <property type="entry name" value="Thioredoxin-like_sf"/>
</dbReference>
<sequence length="197" mass="22142">MNTRKTLFLIGITAVCLALVYLFFFGFPENKASSPKEFTIGSPFSLIDHRGMVITEQDFMGHPSALFFGFTHCPEVCPTTMSKLSMLLDELGTKADQIKVYFVTLDPDRDTPEVLMNFLSAFNERFIAITGNTNDVESFARSWKVYWKRTQTSDGGYTLDHTASVLLLNSKSNFVGTIGWKEEAAVALEKLKRLAKK</sequence>
<feature type="transmembrane region" description="Helical" evidence="2">
    <location>
        <begin position="7"/>
        <end position="27"/>
    </location>
</feature>
<evidence type="ECO:0008006" key="4">
    <source>
        <dbReference type="Google" id="ProtNLM"/>
    </source>
</evidence>
<reference evidence="3" key="1">
    <citation type="submission" date="2018-05" db="EMBL/GenBank/DDBJ databases">
        <authorList>
            <person name="Lanie J.A."/>
            <person name="Ng W.-L."/>
            <person name="Kazmierczak K.M."/>
            <person name="Andrzejewski T.M."/>
            <person name="Davidsen T.M."/>
            <person name="Wayne K.J."/>
            <person name="Tettelin H."/>
            <person name="Glass J.I."/>
            <person name="Rusch D."/>
            <person name="Podicherti R."/>
            <person name="Tsui H.-C.T."/>
            <person name="Winkler M.E."/>
        </authorList>
    </citation>
    <scope>NUCLEOTIDE SEQUENCE</scope>
</reference>
<protein>
    <recommendedName>
        <fullName evidence="4">Thioredoxin domain-containing protein</fullName>
    </recommendedName>
</protein>
<evidence type="ECO:0000256" key="1">
    <source>
        <dbReference type="ARBA" id="ARBA00010996"/>
    </source>
</evidence>
<evidence type="ECO:0000313" key="3">
    <source>
        <dbReference type="EMBL" id="SVC79901.1"/>
    </source>
</evidence>
<dbReference type="Pfam" id="PF02630">
    <property type="entry name" value="SCO1-SenC"/>
    <property type="match status" value="1"/>
</dbReference>
<gene>
    <name evidence="3" type="ORF">METZ01_LOCUS332755</name>
</gene>
<comment type="similarity">
    <text evidence="1">Belongs to the SCO1/2 family.</text>
</comment>
<accession>A0A382Q6P9</accession>
<keyword evidence="2" id="KW-1133">Transmembrane helix</keyword>
<dbReference type="CDD" id="cd02968">
    <property type="entry name" value="SCO"/>
    <property type="match status" value="1"/>
</dbReference>
<keyword evidence="2" id="KW-0472">Membrane</keyword>
<dbReference type="FunFam" id="3.40.30.10:FF:000013">
    <property type="entry name" value="Blast:Protein SCO1 homolog, mitochondrial"/>
    <property type="match status" value="1"/>
</dbReference>
<proteinExistence type="inferred from homology"/>
<dbReference type="SUPFAM" id="SSF52833">
    <property type="entry name" value="Thioredoxin-like"/>
    <property type="match status" value="1"/>
</dbReference>
<dbReference type="PANTHER" id="PTHR12151">
    <property type="entry name" value="ELECTRON TRANSPORT PROTIN SCO1/SENC FAMILY MEMBER"/>
    <property type="match status" value="1"/>
</dbReference>
<keyword evidence="2" id="KW-0812">Transmembrane</keyword>